<evidence type="ECO:0000313" key="4">
    <source>
        <dbReference type="EMBL" id="GLP95906.1"/>
    </source>
</evidence>
<dbReference type="PANTHER" id="PTHR10091:SF0">
    <property type="entry name" value="GALACTOSE MUTAROTASE"/>
    <property type="match status" value="1"/>
</dbReference>
<gene>
    <name evidence="4" type="ORF">GCM10007895_12120</name>
</gene>
<sequence>MSKIHKVSISNGRLSADILSLGGIIQQLNWHGQAGVQALVLSYHKPQGYLEDPYFIGTLVGRFANRIRSPLVIDGVEYPLSCNEGNNCLHGGTDGLHKQIFEVVEQTAHSVLLSCRLADGHMGFPGNLEIQVRYTITKDERLITEISATTDKTTPVSITQHSYFCLGTDQQAQLFGERVLCNDEKGIPNGKSLPLAKPWPEDNHVVGDESGELWKMAQISSQANALQLEIWSDQPGYQFYQTEHLGAPFAPRQGLCVEPQQVPNAPNQNQSGLLAAGERYSHTIEYRVQTLA</sequence>
<reference evidence="4" key="2">
    <citation type="submission" date="2023-01" db="EMBL/GenBank/DDBJ databases">
        <title>Draft genome sequence of Paraferrimonas sedimenticola strain NBRC 101628.</title>
        <authorList>
            <person name="Sun Q."/>
            <person name="Mori K."/>
        </authorList>
    </citation>
    <scope>NUCLEOTIDE SEQUENCE</scope>
    <source>
        <strain evidence="4">NBRC 101628</strain>
    </source>
</reference>
<dbReference type="InterPro" id="IPR047215">
    <property type="entry name" value="Galactose_mutarotase-like"/>
</dbReference>
<evidence type="ECO:0000256" key="3">
    <source>
        <dbReference type="ARBA" id="ARBA00023277"/>
    </source>
</evidence>
<dbReference type="InterPro" id="IPR008183">
    <property type="entry name" value="Aldose_1/G6P_1-epimerase"/>
</dbReference>
<keyword evidence="2" id="KW-0413">Isomerase</keyword>
<evidence type="ECO:0000256" key="1">
    <source>
        <dbReference type="ARBA" id="ARBA00006206"/>
    </source>
</evidence>
<dbReference type="Gene3D" id="2.70.98.10">
    <property type="match status" value="1"/>
</dbReference>
<dbReference type="Proteomes" id="UP001161422">
    <property type="component" value="Unassembled WGS sequence"/>
</dbReference>
<dbReference type="AlphaFoldDB" id="A0AA37VUU5"/>
<dbReference type="GO" id="GO:0004034">
    <property type="term" value="F:aldose 1-epimerase activity"/>
    <property type="evidence" value="ECO:0007669"/>
    <property type="project" value="TreeGrafter"/>
</dbReference>
<comment type="similarity">
    <text evidence="1">Belongs to the aldose epimerase family.</text>
</comment>
<dbReference type="GO" id="GO:0006006">
    <property type="term" value="P:glucose metabolic process"/>
    <property type="evidence" value="ECO:0007669"/>
    <property type="project" value="TreeGrafter"/>
</dbReference>
<comment type="caution">
    <text evidence="4">The sequence shown here is derived from an EMBL/GenBank/DDBJ whole genome shotgun (WGS) entry which is preliminary data.</text>
</comment>
<dbReference type="GO" id="GO:0030246">
    <property type="term" value="F:carbohydrate binding"/>
    <property type="evidence" value="ECO:0007669"/>
    <property type="project" value="InterPro"/>
</dbReference>
<dbReference type="GO" id="GO:0033499">
    <property type="term" value="P:galactose catabolic process via UDP-galactose, Leloir pathway"/>
    <property type="evidence" value="ECO:0007669"/>
    <property type="project" value="TreeGrafter"/>
</dbReference>
<reference evidence="4" key="1">
    <citation type="journal article" date="2014" name="Int. J. Syst. Evol. Microbiol.">
        <title>Complete genome sequence of Corynebacterium casei LMG S-19264T (=DSM 44701T), isolated from a smear-ripened cheese.</title>
        <authorList>
            <consortium name="US DOE Joint Genome Institute (JGI-PGF)"/>
            <person name="Walter F."/>
            <person name="Albersmeier A."/>
            <person name="Kalinowski J."/>
            <person name="Ruckert C."/>
        </authorList>
    </citation>
    <scope>NUCLEOTIDE SEQUENCE</scope>
    <source>
        <strain evidence="4">NBRC 101628</strain>
    </source>
</reference>
<name>A0AA37VUU5_9GAMM</name>
<dbReference type="SUPFAM" id="SSF74650">
    <property type="entry name" value="Galactose mutarotase-like"/>
    <property type="match status" value="1"/>
</dbReference>
<protein>
    <submittedName>
        <fullName evidence="4">Aldose 1-epimerase</fullName>
    </submittedName>
</protein>
<dbReference type="InterPro" id="IPR014718">
    <property type="entry name" value="GH-type_carb-bd"/>
</dbReference>
<dbReference type="InterPro" id="IPR011013">
    <property type="entry name" value="Gal_mutarotase_sf_dom"/>
</dbReference>
<proteinExistence type="inferred from homology"/>
<keyword evidence="5" id="KW-1185">Reference proteome</keyword>
<dbReference type="CDD" id="cd09019">
    <property type="entry name" value="galactose_mutarotase_like"/>
    <property type="match status" value="1"/>
</dbReference>
<evidence type="ECO:0000256" key="2">
    <source>
        <dbReference type="ARBA" id="ARBA00023235"/>
    </source>
</evidence>
<keyword evidence="3" id="KW-0119">Carbohydrate metabolism</keyword>
<organism evidence="4 5">
    <name type="scientific">Paraferrimonas sedimenticola</name>
    <dbReference type="NCBI Taxonomy" id="375674"/>
    <lineage>
        <taxon>Bacteria</taxon>
        <taxon>Pseudomonadati</taxon>
        <taxon>Pseudomonadota</taxon>
        <taxon>Gammaproteobacteria</taxon>
        <taxon>Alteromonadales</taxon>
        <taxon>Ferrimonadaceae</taxon>
        <taxon>Paraferrimonas</taxon>
    </lineage>
</organism>
<dbReference type="EMBL" id="BSNC01000003">
    <property type="protein sequence ID" value="GLP95906.1"/>
    <property type="molecule type" value="Genomic_DNA"/>
</dbReference>
<dbReference type="Pfam" id="PF01263">
    <property type="entry name" value="Aldose_epim"/>
    <property type="match status" value="1"/>
</dbReference>
<dbReference type="RefSeq" id="WP_095506472.1">
    <property type="nucleotide sequence ID" value="NZ_BSNC01000003.1"/>
</dbReference>
<evidence type="ECO:0000313" key="5">
    <source>
        <dbReference type="Proteomes" id="UP001161422"/>
    </source>
</evidence>
<dbReference type="PANTHER" id="PTHR10091">
    <property type="entry name" value="ALDOSE-1-EPIMERASE"/>
    <property type="match status" value="1"/>
</dbReference>
<accession>A0AA37VUU5</accession>